<comment type="caution">
    <text evidence="1">The sequence shown here is derived from an EMBL/GenBank/DDBJ whole genome shotgun (WGS) entry which is preliminary data.</text>
</comment>
<reference evidence="1" key="1">
    <citation type="journal article" date="2015" name="Nature">
        <title>Complex archaea that bridge the gap between prokaryotes and eukaryotes.</title>
        <authorList>
            <person name="Spang A."/>
            <person name="Saw J.H."/>
            <person name="Jorgensen S.L."/>
            <person name="Zaremba-Niedzwiedzka K."/>
            <person name="Martijn J."/>
            <person name="Lind A.E."/>
            <person name="van Eijk R."/>
            <person name="Schleper C."/>
            <person name="Guy L."/>
            <person name="Ettema T.J."/>
        </authorList>
    </citation>
    <scope>NUCLEOTIDE SEQUENCE</scope>
</reference>
<evidence type="ECO:0000313" key="1">
    <source>
        <dbReference type="EMBL" id="KKM27578.1"/>
    </source>
</evidence>
<gene>
    <name evidence="1" type="ORF">LCGC14_1573320</name>
</gene>
<dbReference type="EMBL" id="LAZR01012295">
    <property type="protein sequence ID" value="KKM27578.1"/>
    <property type="molecule type" value="Genomic_DNA"/>
</dbReference>
<accession>A0A0F9L069</accession>
<sequence length="150" mass="16476">MPVIITWPTNTTEVIDAIRDAIGRDITINVTVSGTACTEPGCDLNPVTNLSTDQFCDTCHGDYWLNTTSGWAVNAHVTWKPSDTPVWVTGGNIVEGDCLIQIKYSSVILDLVNDATNFIVDGKELLREAVILRGTPDIDRILITLEEQEE</sequence>
<dbReference type="AlphaFoldDB" id="A0A0F9L069"/>
<proteinExistence type="predicted"/>
<organism evidence="1">
    <name type="scientific">marine sediment metagenome</name>
    <dbReference type="NCBI Taxonomy" id="412755"/>
    <lineage>
        <taxon>unclassified sequences</taxon>
        <taxon>metagenomes</taxon>
        <taxon>ecological metagenomes</taxon>
    </lineage>
</organism>
<protein>
    <submittedName>
        <fullName evidence="1">Uncharacterized protein</fullName>
    </submittedName>
</protein>
<name>A0A0F9L069_9ZZZZ</name>